<evidence type="ECO:0000313" key="1">
    <source>
        <dbReference type="EMBL" id="KIJ95005.1"/>
    </source>
</evidence>
<evidence type="ECO:0000313" key="2">
    <source>
        <dbReference type="Proteomes" id="UP000054477"/>
    </source>
</evidence>
<name>A0A0C9WT50_9AGAR</name>
<dbReference type="EMBL" id="KN838771">
    <property type="protein sequence ID" value="KIJ95005.1"/>
    <property type="molecule type" value="Genomic_DNA"/>
</dbReference>
<dbReference type="AlphaFoldDB" id="A0A0C9WT50"/>
<proteinExistence type="predicted"/>
<keyword evidence="2" id="KW-1185">Reference proteome</keyword>
<sequence length="50" mass="5694">LSTSGLIDLDIFYTCWPLESSMLGFVIHCIWKMFLPVEATPKSITKIPLH</sequence>
<reference evidence="1 2" key="1">
    <citation type="submission" date="2014-04" db="EMBL/GenBank/DDBJ databases">
        <authorList>
            <consortium name="DOE Joint Genome Institute"/>
            <person name="Kuo A."/>
            <person name="Kohler A."/>
            <person name="Nagy L.G."/>
            <person name="Floudas D."/>
            <person name="Copeland A."/>
            <person name="Barry K.W."/>
            <person name="Cichocki N."/>
            <person name="Veneault-Fourrey C."/>
            <person name="LaButti K."/>
            <person name="Lindquist E.A."/>
            <person name="Lipzen A."/>
            <person name="Lundell T."/>
            <person name="Morin E."/>
            <person name="Murat C."/>
            <person name="Sun H."/>
            <person name="Tunlid A."/>
            <person name="Henrissat B."/>
            <person name="Grigoriev I.V."/>
            <person name="Hibbett D.S."/>
            <person name="Martin F."/>
            <person name="Nordberg H.P."/>
            <person name="Cantor M.N."/>
            <person name="Hua S.X."/>
        </authorList>
    </citation>
    <scope>NUCLEOTIDE SEQUENCE [LARGE SCALE GENOMIC DNA]</scope>
    <source>
        <strain evidence="1 2">LaAM-08-1</strain>
    </source>
</reference>
<gene>
    <name evidence="1" type="ORF">K443DRAFT_52474</name>
</gene>
<dbReference type="Proteomes" id="UP000054477">
    <property type="component" value="Unassembled WGS sequence"/>
</dbReference>
<feature type="non-terminal residue" evidence="1">
    <location>
        <position position="50"/>
    </location>
</feature>
<dbReference type="OrthoDB" id="3083435at2759"/>
<dbReference type="HOGENOM" id="CLU_2922959_0_0_1"/>
<accession>A0A0C9WT50</accession>
<protein>
    <submittedName>
        <fullName evidence="1">Uncharacterized protein</fullName>
    </submittedName>
</protein>
<feature type="non-terminal residue" evidence="1">
    <location>
        <position position="1"/>
    </location>
</feature>
<reference evidence="2" key="2">
    <citation type="submission" date="2015-01" db="EMBL/GenBank/DDBJ databases">
        <title>Evolutionary Origins and Diversification of the Mycorrhizal Mutualists.</title>
        <authorList>
            <consortium name="DOE Joint Genome Institute"/>
            <consortium name="Mycorrhizal Genomics Consortium"/>
            <person name="Kohler A."/>
            <person name="Kuo A."/>
            <person name="Nagy L.G."/>
            <person name="Floudas D."/>
            <person name="Copeland A."/>
            <person name="Barry K.W."/>
            <person name="Cichocki N."/>
            <person name="Veneault-Fourrey C."/>
            <person name="LaButti K."/>
            <person name="Lindquist E.A."/>
            <person name="Lipzen A."/>
            <person name="Lundell T."/>
            <person name="Morin E."/>
            <person name="Murat C."/>
            <person name="Riley R."/>
            <person name="Ohm R."/>
            <person name="Sun H."/>
            <person name="Tunlid A."/>
            <person name="Henrissat B."/>
            <person name="Grigoriev I.V."/>
            <person name="Hibbett D.S."/>
            <person name="Martin F."/>
        </authorList>
    </citation>
    <scope>NUCLEOTIDE SEQUENCE [LARGE SCALE GENOMIC DNA]</scope>
    <source>
        <strain evidence="2">LaAM-08-1</strain>
    </source>
</reference>
<organism evidence="1 2">
    <name type="scientific">Laccaria amethystina LaAM-08-1</name>
    <dbReference type="NCBI Taxonomy" id="1095629"/>
    <lineage>
        <taxon>Eukaryota</taxon>
        <taxon>Fungi</taxon>
        <taxon>Dikarya</taxon>
        <taxon>Basidiomycota</taxon>
        <taxon>Agaricomycotina</taxon>
        <taxon>Agaricomycetes</taxon>
        <taxon>Agaricomycetidae</taxon>
        <taxon>Agaricales</taxon>
        <taxon>Agaricineae</taxon>
        <taxon>Hydnangiaceae</taxon>
        <taxon>Laccaria</taxon>
    </lineage>
</organism>